<feature type="compositionally biased region" description="Polar residues" evidence="1">
    <location>
        <begin position="165"/>
        <end position="174"/>
    </location>
</feature>
<name>G0TVH5_TRYVY</name>
<sequence>MKSAFDIARSHIALPVRSSSNAIRQVLRDWQHYTESVPLQQKSSHVAELCIAVHAMPENSQRCEFTTTKGRLRKVSEQKIQTTHRRSVHTKRIPLRLWTALLPWEVQRGLSMSSLELPKAGVGLSEDSDRMKQQERVSARTLGDCDEDPFGIVSTAPPGGIPPRSHSSQAQLSTDGESDIPGMLFVMTTDAAASGLCFWSGAIQQPIDLAFIAPVEPAATRLPSFKEMRRKQLGSQPVQYDRSRFFPDGELESPTVEFAVQSYSYLDPFPHCEKNLHGQGDGISSREGHKRNGESGDSLLGRQHTVQPEYVDGNDGSIRYVLETRRHLFRDGIASALSEYRLLQHRISGSDGNPFTPTNNPMDVSTEGLQNHENVELIITLVLSDGLIDELREKARLHTNYVTPLEEHLRRLIKAQSGTCLNSSERDNLSGSKEGDCRVRDRGAKMSDHTSNMATAAAITSTNIIRPPVPMDTHGQERITARSPMLVDEMEGQPRVTAPSIIGRHEAPTLGEAQREHKLLVSASALARLSNTTPRMPVIPPLDYELFDLCLRLGLCRHDIIYYQYGRIIRQWKMELLYLRGRRTRDVKANGDNDAELHETDVRRMLRLVRDPSLQVPSEFSACVEAVAKIRQITCSDKEDSE</sequence>
<evidence type="ECO:0000256" key="1">
    <source>
        <dbReference type="SAM" id="MobiDB-lite"/>
    </source>
</evidence>
<protein>
    <submittedName>
        <fullName evidence="2">Uncharacterized protein</fullName>
    </submittedName>
</protein>
<evidence type="ECO:0000313" key="2">
    <source>
        <dbReference type="EMBL" id="CCC47941.1"/>
    </source>
</evidence>
<reference evidence="2" key="1">
    <citation type="journal article" date="2012" name="Proc. Natl. Acad. Sci. U.S.A.">
        <title>Antigenic diversity is generated by distinct evolutionary mechanisms in African trypanosome species.</title>
        <authorList>
            <person name="Jackson A.P."/>
            <person name="Berry A."/>
            <person name="Aslett M."/>
            <person name="Allison H.C."/>
            <person name="Burton P."/>
            <person name="Vavrova-Anderson J."/>
            <person name="Brown R."/>
            <person name="Browne H."/>
            <person name="Corton N."/>
            <person name="Hauser H."/>
            <person name="Gamble J."/>
            <person name="Gilderthorp R."/>
            <person name="Marcello L."/>
            <person name="McQuillan J."/>
            <person name="Otto T.D."/>
            <person name="Quail M.A."/>
            <person name="Sanders M.J."/>
            <person name="van Tonder A."/>
            <person name="Ginger M.L."/>
            <person name="Field M.C."/>
            <person name="Barry J.D."/>
            <person name="Hertz-Fowler C."/>
            <person name="Berriman M."/>
        </authorList>
    </citation>
    <scope>NUCLEOTIDE SEQUENCE</scope>
    <source>
        <strain evidence="2">Y486</strain>
    </source>
</reference>
<accession>G0TVH5</accession>
<dbReference type="CDD" id="cd23088">
    <property type="entry name" value="mt-LAF8-like"/>
    <property type="match status" value="1"/>
</dbReference>
<feature type="region of interest" description="Disordered" evidence="1">
    <location>
        <begin position="276"/>
        <end position="313"/>
    </location>
</feature>
<dbReference type="VEuPathDB" id="TriTrypDB:TvY486_0501500"/>
<dbReference type="EMBL" id="HE573021">
    <property type="protein sequence ID" value="CCC47941.1"/>
    <property type="molecule type" value="Genomic_DNA"/>
</dbReference>
<organism evidence="2">
    <name type="scientific">Trypanosoma vivax (strain Y486)</name>
    <dbReference type="NCBI Taxonomy" id="1055687"/>
    <lineage>
        <taxon>Eukaryota</taxon>
        <taxon>Discoba</taxon>
        <taxon>Euglenozoa</taxon>
        <taxon>Kinetoplastea</taxon>
        <taxon>Metakinetoplastina</taxon>
        <taxon>Trypanosomatida</taxon>
        <taxon>Trypanosomatidae</taxon>
        <taxon>Trypanosoma</taxon>
        <taxon>Duttonella</taxon>
    </lineage>
</organism>
<feature type="compositionally biased region" description="Basic and acidic residues" evidence="1">
    <location>
        <begin position="284"/>
        <end position="294"/>
    </location>
</feature>
<dbReference type="AlphaFoldDB" id="G0TVH5"/>
<feature type="region of interest" description="Disordered" evidence="1">
    <location>
        <begin position="147"/>
        <end position="174"/>
    </location>
</feature>
<gene>
    <name evidence="2" type="ORF">TVY486_0501500</name>
</gene>
<proteinExistence type="predicted"/>